<proteinExistence type="predicted"/>
<organism evidence="2 3">
    <name type="scientific">Rhizophlyctis rosea</name>
    <dbReference type="NCBI Taxonomy" id="64517"/>
    <lineage>
        <taxon>Eukaryota</taxon>
        <taxon>Fungi</taxon>
        <taxon>Fungi incertae sedis</taxon>
        <taxon>Chytridiomycota</taxon>
        <taxon>Chytridiomycota incertae sedis</taxon>
        <taxon>Chytridiomycetes</taxon>
        <taxon>Rhizophlyctidales</taxon>
        <taxon>Rhizophlyctidaceae</taxon>
        <taxon>Rhizophlyctis</taxon>
    </lineage>
</organism>
<dbReference type="AlphaFoldDB" id="A0AAD5XA33"/>
<evidence type="ECO:0000313" key="2">
    <source>
        <dbReference type="EMBL" id="KAJ3057019.1"/>
    </source>
</evidence>
<dbReference type="PANTHER" id="PTHR38360">
    <property type="entry name" value="OS03G0120000 PROTEIN"/>
    <property type="match status" value="1"/>
</dbReference>
<accession>A0AAD5XA33</accession>
<reference evidence="2" key="1">
    <citation type="submission" date="2020-05" db="EMBL/GenBank/DDBJ databases">
        <title>Phylogenomic resolution of chytrid fungi.</title>
        <authorList>
            <person name="Stajich J.E."/>
            <person name="Amses K."/>
            <person name="Simmons R."/>
            <person name="Seto K."/>
            <person name="Myers J."/>
            <person name="Bonds A."/>
            <person name="Quandt C.A."/>
            <person name="Barry K."/>
            <person name="Liu P."/>
            <person name="Grigoriev I."/>
            <person name="Longcore J.E."/>
            <person name="James T.Y."/>
        </authorList>
    </citation>
    <scope>NUCLEOTIDE SEQUENCE</scope>
    <source>
        <strain evidence="2">JEL0318</strain>
    </source>
</reference>
<sequence>MVYTRLFGLAVAAAALAAGVQAQGTTNLKACVPEGQFNAGANVDYFPEKSNLAQQDASSSISISYHNYYKVVKSLLSGANQTIVLWQCGTQRPADVVADRFISVPIDDVAIGDTTIVPYIEALGGRSTIKYSSAGQYTGSPCLQALNTTQSLDDTNEQTQIASVDTYFSFMDSANANATNYVSFAATTDPGALKRSQWIHFIGAFYNAEAIANTIYSQIADNYKCLSSAAKESAPSTPLTVAFASYSNYQGKSTWSLSTAPYVNDYITSIGAKNVSVTSGFFSEAGPFQQAIKDVDLLVDTSFGLSSQDDLLKAYGLTKDSDYKFIKNQKIFTVNKEQNLNGGMCKYLRSFYDRSAETYTDYTLSKIAWFESAVLEQNVVLADLIWAAYPNVQPNYQSTYLKNINDSTVKTLAPADCTDRNAPSAIPNITCPKPVKQGGGSTGGSSGAGSLVASSVGAIAAVAIGAAFAL</sequence>
<feature type="chain" id="PRO_5041982061" evidence="1">
    <location>
        <begin position="23"/>
        <end position="470"/>
    </location>
</feature>
<comment type="caution">
    <text evidence="2">The sequence shown here is derived from an EMBL/GenBank/DDBJ whole genome shotgun (WGS) entry which is preliminary data.</text>
</comment>
<keyword evidence="3" id="KW-1185">Reference proteome</keyword>
<name>A0AAD5XA33_9FUNG</name>
<keyword evidence="1" id="KW-0732">Signal</keyword>
<gene>
    <name evidence="2" type="ORF">HK097_001503</name>
</gene>
<dbReference type="Proteomes" id="UP001212841">
    <property type="component" value="Unassembled WGS sequence"/>
</dbReference>
<protein>
    <submittedName>
        <fullName evidence="2">Uncharacterized protein</fullName>
    </submittedName>
</protein>
<dbReference type="PANTHER" id="PTHR38360:SF1">
    <property type="entry name" value="F12P19.7"/>
    <property type="match status" value="1"/>
</dbReference>
<feature type="signal peptide" evidence="1">
    <location>
        <begin position="1"/>
        <end position="22"/>
    </location>
</feature>
<evidence type="ECO:0000313" key="3">
    <source>
        <dbReference type="Proteomes" id="UP001212841"/>
    </source>
</evidence>
<evidence type="ECO:0000256" key="1">
    <source>
        <dbReference type="SAM" id="SignalP"/>
    </source>
</evidence>
<dbReference type="EMBL" id="JADGJD010000013">
    <property type="protein sequence ID" value="KAJ3057019.1"/>
    <property type="molecule type" value="Genomic_DNA"/>
</dbReference>